<dbReference type="PANTHER" id="PTHR11926">
    <property type="entry name" value="GLUCOSYL/GLUCURONOSYL TRANSFERASES"/>
    <property type="match status" value="1"/>
</dbReference>
<gene>
    <name evidence="3" type="ORF">VNO78_33734</name>
</gene>
<organism evidence="3 4">
    <name type="scientific">Psophocarpus tetragonolobus</name>
    <name type="common">Winged bean</name>
    <name type="synonym">Dolichos tetragonolobus</name>
    <dbReference type="NCBI Taxonomy" id="3891"/>
    <lineage>
        <taxon>Eukaryota</taxon>
        <taxon>Viridiplantae</taxon>
        <taxon>Streptophyta</taxon>
        <taxon>Embryophyta</taxon>
        <taxon>Tracheophyta</taxon>
        <taxon>Spermatophyta</taxon>
        <taxon>Magnoliopsida</taxon>
        <taxon>eudicotyledons</taxon>
        <taxon>Gunneridae</taxon>
        <taxon>Pentapetalae</taxon>
        <taxon>rosids</taxon>
        <taxon>fabids</taxon>
        <taxon>Fabales</taxon>
        <taxon>Fabaceae</taxon>
        <taxon>Papilionoideae</taxon>
        <taxon>50 kb inversion clade</taxon>
        <taxon>NPAAA clade</taxon>
        <taxon>indigoferoid/millettioid clade</taxon>
        <taxon>Phaseoleae</taxon>
        <taxon>Psophocarpus</taxon>
    </lineage>
</organism>
<proteinExistence type="inferred from homology"/>
<dbReference type="GO" id="GO:0080043">
    <property type="term" value="F:quercetin 3-O-glucosyltransferase activity"/>
    <property type="evidence" value="ECO:0007669"/>
    <property type="project" value="TreeGrafter"/>
</dbReference>
<sequence length="125" mass="14532">MLCLLYVYPIGPFPSFLNQSPQNHLESLGSNLWKEDIECLSWLETKEPKSVVYVNFESITVMSPEKLLQYVCNDWGIGIEINTNVKERRWRNRSMKEKAEKDTKPGGSSYTNLDKVINEVFLKQN</sequence>
<reference evidence="3 4" key="1">
    <citation type="submission" date="2024-01" db="EMBL/GenBank/DDBJ databases">
        <title>The genomes of 5 underutilized Papilionoideae crops provide insights into root nodulation and disease resistanc.</title>
        <authorList>
            <person name="Jiang F."/>
        </authorList>
    </citation>
    <scope>NUCLEOTIDE SEQUENCE [LARGE SCALE GENOMIC DNA]</scope>
    <source>
        <strain evidence="3">DUOXIRENSHENG_FW03</strain>
        <tissue evidence="3">Leaves</tissue>
    </source>
</reference>
<dbReference type="Proteomes" id="UP001386955">
    <property type="component" value="Unassembled WGS sequence"/>
</dbReference>
<comment type="similarity">
    <text evidence="1">Belongs to the UDP-glycosyltransferase family.</text>
</comment>
<dbReference type="GO" id="GO:0080044">
    <property type="term" value="F:quercetin 7-O-glucosyltransferase activity"/>
    <property type="evidence" value="ECO:0007669"/>
    <property type="project" value="TreeGrafter"/>
</dbReference>
<evidence type="ECO:0000313" key="4">
    <source>
        <dbReference type="Proteomes" id="UP001386955"/>
    </source>
</evidence>
<dbReference type="PANTHER" id="PTHR11926:SF1188">
    <property type="entry name" value="FAMILY PROTEIN, PUTATIVE-RELATED"/>
    <property type="match status" value="1"/>
</dbReference>
<dbReference type="Gene3D" id="3.40.50.2000">
    <property type="entry name" value="Glycogen Phosphorylase B"/>
    <property type="match status" value="2"/>
</dbReference>
<protein>
    <submittedName>
        <fullName evidence="3">Uncharacterized protein</fullName>
    </submittedName>
</protein>
<accession>A0AAN9P4H5</accession>
<evidence type="ECO:0000256" key="2">
    <source>
        <dbReference type="SAM" id="MobiDB-lite"/>
    </source>
</evidence>
<feature type="compositionally biased region" description="Basic and acidic residues" evidence="2">
    <location>
        <begin position="94"/>
        <end position="104"/>
    </location>
</feature>
<evidence type="ECO:0000256" key="1">
    <source>
        <dbReference type="ARBA" id="ARBA00009995"/>
    </source>
</evidence>
<name>A0AAN9P4H5_PSOTE</name>
<comment type="caution">
    <text evidence="3">The sequence shown here is derived from an EMBL/GenBank/DDBJ whole genome shotgun (WGS) entry which is preliminary data.</text>
</comment>
<dbReference type="EMBL" id="JAYMYS010000009">
    <property type="protein sequence ID" value="KAK7381203.1"/>
    <property type="molecule type" value="Genomic_DNA"/>
</dbReference>
<dbReference type="SUPFAM" id="SSF53756">
    <property type="entry name" value="UDP-Glycosyltransferase/glycogen phosphorylase"/>
    <property type="match status" value="1"/>
</dbReference>
<keyword evidence="4" id="KW-1185">Reference proteome</keyword>
<feature type="region of interest" description="Disordered" evidence="2">
    <location>
        <begin position="92"/>
        <end position="111"/>
    </location>
</feature>
<dbReference type="AlphaFoldDB" id="A0AAN9P4H5"/>
<evidence type="ECO:0000313" key="3">
    <source>
        <dbReference type="EMBL" id="KAK7381203.1"/>
    </source>
</evidence>